<keyword evidence="9 12" id="KW-0460">Magnesium</keyword>
<evidence type="ECO:0000256" key="6">
    <source>
        <dbReference type="ARBA" id="ARBA00022695"/>
    </source>
</evidence>
<feature type="binding site" evidence="12">
    <location>
        <position position="915"/>
    </location>
    <ligand>
        <name>Zn(2+)</name>
        <dbReference type="ChEBI" id="CHEBI:29105"/>
        <label>2</label>
    </ligand>
</feature>
<evidence type="ECO:0000256" key="10">
    <source>
        <dbReference type="ARBA" id="ARBA00023163"/>
    </source>
</evidence>
<evidence type="ECO:0000256" key="9">
    <source>
        <dbReference type="ARBA" id="ARBA00022842"/>
    </source>
</evidence>
<feature type="coiled-coil region" evidence="14">
    <location>
        <begin position="191"/>
        <end position="218"/>
    </location>
</feature>
<dbReference type="Gene3D" id="4.10.860.120">
    <property type="entry name" value="RNA polymerase II, clamp domain"/>
    <property type="match status" value="1"/>
</dbReference>
<dbReference type="InterPro" id="IPR007081">
    <property type="entry name" value="RNA_pol_Rpb1_5"/>
</dbReference>
<dbReference type="InterPro" id="IPR042102">
    <property type="entry name" value="RNA_pol_Rpb1_3_sf"/>
</dbReference>
<dbReference type="Gene3D" id="1.10.150.390">
    <property type="match status" value="1"/>
</dbReference>
<accession>A0A1L0BPE7</accession>
<dbReference type="InterPro" id="IPR007066">
    <property type="entry name" value="RNA_pol_Rpb1_3"/>
</dbReference>
<dbReference type="GO" id="GO:0000428">
    <property type="term" value="C:DNA-directed RNA polymerase complex"/>
    <property type="evidence" value="ECO:0007669"/>
    <property type="project" value="UniProtKB-KW"/>
</dbReference>
<proteinExistence type="inferred from homology"/>
<dbReference type="CDD" id="cd02655">
    <property type="entry name" value="RNAP_beta'_C"/>
    <property type="match status" value="1"/>
</dbReference>
<feature type="binding site" evidence="12">
    <location>
        <position position="70"/>
    </location>
    <ligand>
        <name>Zn(2+)</name>
        <dbReference type="ChEBI" id="CHEBI:29105"/>
        <label>1</label>
    </ligand>
</feature>
<name>A0A1L0BPE7_9GAMM</name>
<dbReference type="EMBL" id="FPLD01000079">
    <property type="protein sequence ID" value="SGZ06216.1"/>
    <property type="molecule type" value="Genomic_DNA"/>
</dbReference>
<dbReference type="FunFam" id="1.10.132.30:FF:000003">
    <property type="entry name" value="DNA-directed RNA polymerase subunit beta"/>
    <property type="match status" value="1"/>
</dbReference>
<keyword evidence="8 12" id="KW-0862">Zinc</keyword>
<dbReference type="RefSeq" id="WP_075497466.1">
    <property type="nucleotide sequence ID" value="NZ_CAWRBC010000123.1"/>
</dbReference>
<keyword evidence="5 12" id="KW-0808">Transferase</keyword>
<dbReference type="Pfam" id="PF00623">
    <property type="entry name" value="RNA_pol_Rpb1_2"/>
    <property type="match status" value="1"/>
</dbReference>
<dbReference type="InterPro" id="IPR012754">
    <property type="entry name" value="DNA-dir_RpoC_beta_prime_bact"/>
</dbReference>
<feature type="binding site" evidence="12">
    <location>
        <position position="841"/>
    </location>
    <ligand>
        <name>Zn(2+)</name>
        <dbReference type="ChEBI" id="CHEBI:29105"/>
        <label>2</label>
    </ligand>
</feature>
<dbReference type="Pfam" id="PF04998">
    <property type="entry name" value="RNA_pol_Rpb1_5"/>
    <property type="match status" value="1"/>
</dbReference>
<comment type="cofactor">
    <cofactor evidence="12">
        <name>Mg(2+)</name>
        <dbReference type="ChEBI" id="CHEBI:18420"/>
    </cofactor>
    <text evidence="12">Binds 1 Mg(2+) ion per subunit.</text>
</comment>
<evidence type="ECO:0000256" key="11">
    <source>
        <dbReference type="ARBA" id="ARBA00048552"/>
    </source>
</evidence>
<comment type="catalytic activity">
    <reaction evidence="11 12 13">
        <text>RNA(n) + a ribonucleoside 5'-triphosphate = RNA(n+1) + diphosphate</text>
        <dbReference type="Rhea" id="RHEA:21248"/>
        <dbReference type="Rhea" id="RHEA-COMP:14527"/>
        <dbReference type="Rhea" id="RHEA-COMP:17342"/>
        <dbReference type="ChEBI" id="CHEBI:33019"/>
        <dbReference type="ChEBI" id="CHEBI:61557"/>
        <dbReference type="ChEBI" id="CHEBI:140395"/>
        <dbReference type="EC" id="2.7.7.6"/>
    </reaction>
</comment>
<dbReference type="InterPro" id="IPR045867">
    <property type="entry name" value="DNA-dir_RpoC_beta_prime"/>
</dbReference>
<dbReference type="SUPFAM" id="SSF64484">
    <property type="entry name" value="beta and beta-prime subunits of DNA dependent RNA-polymerase"/>
    <property type="match status" value="1"/>
</dbReference>
<comment type="similarity">
    <text evidence="2">In the N-terminal section; belongs to the RNA polymerase beta chain family.</text>
</comment>
<evidence type="ECO:0000256" key="13">
    <source>
        <dbReference type="RuleBase" id="RU004279"/>
    </source>
</evidence>
<dbReference type="Gene3D" id="2.40.40.20">
    <property type="match status" value="1"/>
</dbReference>
<dbReference type="SMART" id="SM00663">
    <property type="entry name" value="RPOLA_N"/>
    <property type="match status" value="1"/>
</dbReference>
<dbReference type="OrthoDB" id="9815296at2"/>
<keyword evidence="6 12" id="KW-0548">Nucleotidyltransferase</keyword>
<dbReference type="PANTHER" id="PTHR19376:SF54">
    <property type="entry name" value="DNA-DIRECTED RNA POLYMERASE SUBUNIT BETA"/>
    <property type="match status" value="1"/>
</dbReference>
<sequence>MKDLLKFLKQQGKTEEFDGIKIGLASPEQIRSWSFGEVKKPETINYRTFKPERDGLFCARIFGPVKDYECLCGKYKRLKHRGVICEKCGVEVTQTKVRRDRMGHIELASPVAHIWFLKSLPSRIGLLLDMTLRDIERILYFESYVVIEPGMTSLERGMMLTEEQYLDNLEEWGDEFDAKMGAEAVLSLLQDLNLSQDIEEMREELETTNSETKRKKITKRLKLMEAFAVSGNKPEWMIMNVLPVLPPDLRPLVPLDGGRFATSDLNDLYRRVINRNNRLKRLLDLAAPDIIVRNEKRMLQESVDALLDNGRRGRAITGSNKRPLKSLADMIKGKQGRFRQNLLGKRVDYSGRSVITVGPTLRLHQCGLPKKMALELFKPFIYGKLESLGFATTIKAAKKMVEREGAEVWDILDGVIREHPVMLNRAPTLHRLGIQAFEPVLIEGKAIQLHPLVCSAYNADFDGDQMAVHVPLTIEAQLEARTLMMSTNNILSPANGEPVIVPSQDVVLGLYYMTRSGVAAKGEGMVLGSPEEAEKLYRSHLVELHARVKVRITEHLKDEDTGEVTVRTELKNTTVGRAILSLVAPKGLPYELIDPAKTLSAEEEAKLEANPANWILKVSNEALGKKQISKLLNDCYRLLGLKDTVVFADQLMYTGFHYAALSGASVGIDDMVIPDAKKTLIDEAEVEVTQIQEQFQSGLVTAGERYNKVIDIWARANEHISKAMMDNLSTETKVNSLGDTETQKSFNSIYMMADSGARGSAAQIRQLAGMRGLMAKPDGSIIETPITANFREGLNVLQYFISTHGARKGLADTALKTANSGYLTRRLVDVAQDLVINEIDCGTENGLIITPHIEGGDVVEPLRDRVLGRVVAEDVLKPGSDEVLLPRNTLLDEKLCDFLEEHSVDQMKVRSVITCDNDFGVCAACYGRDLARGVMVGQGEAVGVVAAQSIGEPGTQLTMRTFHIGGAASRASAENNIQVKNTGTIKFHNEKFVENADGKLVITSRSSEITIIDENGRTKESHKLPYGSVVEYKDGAAVESGSIIANWDPHTHPIITEVAGQIKFVDLIDSITVTKQTDDLTGLSSTVILDPAARVAAGKDLRPMVKLVDAAGNDLFIPGTEVVAQYFLPSNAIVNLEDGALVTIGEALARIPQESSKTRDITGGLPRVADLFEARQPKDAAILAEISGTISFGKETKGKRRLVITPTDGAEAYEEMIPKWRHLNVFEGEKVAKGEVIADGPESAHDILRLRGISHVANYIANEVQEVYRLQGVKINDKHIETIVRQMLRKANVISAGDSNFLPGEQAEVSRLKIANRQLEAEGKQPAVFQHMLMGITKASLATESFISAASFQETTRVLTDAAVHGKIDDLRGLKENVIVGRLIPAGTGFSYHQERAKKRAGKVEEVMQEITTDEAEQNLANLLNNL</sequence>
<feature type="binding site" evidence="12">
    <location>
        <position position="460"/>
    </location>
    <ligand>
        <name>Mg(2+)</name>
        <dbReference type="ChEBI" id="CHEBI:18420"/>
    </ligand>
</feature>
<evidence type="ECO:0000256" key="2">
    <source>
        <dbReference type="ARBA" id="ARBA00007616"/>
    </source>
</evidence>
<dbReference type="InterPro" id="IPR038120">
    <property type="entry name" value="Rpb1_funnel_sf"/>
</dbReference>
<dbReference type="GO" id="GO:0003677">
    <property type="term" value="F:DNA binding"/>
    <property type="evidence" value="ECO:0007669"/>
    <property type="project" value="UniProtKB-UniRule"/>
</dbReference>
<feature type="binding site" evidence="12">
    <location>
        <position position="72"/>
    </location>
    <ligand>
        <name>Zn(2+)</name>
        <dbReference type="ChEBI" id="CHEBI:29105"/>
        <label>1</label>
    </ligand>
</feature>
<dbReference type="GO" id="GO:0005829">
    <property type="term" value="C:cytosol"/>
    <property type="evidence" value="ECO:0007669"/>
    <property type="project" value="UniProtKB-ARBA"/>
</dbReference>
<dbReference type="Proteomes" id="UP000183794">
    <property type="component" value="Unassembled WGS sequence"/>
</dbReference>
<evidence type="ECO:0000256" key="5">
    <source>
        <dbReference type="ARBA" id="ARBA00022679"/>
    </source>
</evidence>
<keyword evidence="10 12" id="KW-0804">Transcription</keyword>
<organism evidence="16 17">
    <name type="scientific">Moritella viscosa</name>
    <dbReference type="NCBI Taxonomy" id="80854"/>
    <lineage>
        <taxon>Bacteria</taxon>
        <taxon>Pseudomonadati</taxon>
        <taxon>Pseudomonadota</taxon>
        <taxon>Gammaproteobacteria</taxon>
        <taxon>Alteromonadales</taxon>
        <taxon>Moritellaceae</taxon>
        <taxon>Moritella</taxon>
    </lineage>
</organism>
<dbReference type="GO" id="GO:0003899">
    <property type="term" value="F:DNA-directed RNA polymerase activity"/>
    <property type="evidence" value="ECO:0007669"/>
    <property type="project" value="UniProtKB-UniRule"/>
</dbReference>
<gene>
    <name evidence="12" type="primary">rpoC</name>
    <name evidence="16" type="ORF">NVI5450_3025</name>
</gene>
<evidence type="ECO:0000259" key="15">
    <source>
        <dbReference type="SMART" id="SM00663"/>
    </source>
</evidence>
<dbReference type="Pfam" id="PF04997">
    <property type="entry name" value="RNA_pol_Rpb1_1"/>
    <property type="match status" value="1"/>
</dbReference>
<dbReference type="Gene3D" id="2.40.50.100">
    <property type="match status" value="3"/>
</dbReference>
<evidence type="ECO:0000256" key="7">
    <source>
        <dbReference type="ARBA" id="ARBA00022723"/>
    </source>
</evidence>
<dbReference type="Pfam" id="PF04983">
    <property type="entry name" value="RNA_pol_Rpb1_3"/>
    <property type="match status" value="1"/>
</dbReference>
<dbReference type="Gene3D" id="1.10.274.100">
    <property type="entry name" value="RNA polymerase Rpb1, domain 3"/>
    <property type="match status" value="1"/>
</dbReference>
<comment type="cofactor">
    <cofactor evidence="12">
        <name>Zn(2+)</name>
        <dbReference type="ChEBI" id="CHEBI:29105"/>
    </cofactor>
    <text evidence="12">Binds 2 Zn(2+) ions per subunit.</text>
</comment>
<evidence type="ECO:0000256" key="4">
    <source>
        <dbReference type="ARBA" id="ARBA00022478"/>
    </source>
</evidence>
<evidence type="ECO:0000256" key="1">
    <source>
        <dbReference type="ARBA" id="ARBA00006460"/>
    </source>
</evidence>
<dbReference type="NCBIfam" id="TIGR02386">
    <property type="entry name" value="rpoC_TIGR"/>
    <property type="match status" value="1"/>
</dbReference>
<dbReference type="Gene3D" id="1.10.1790.20">
    <property type="match status" value="1"/>
</dbReference>
<evidence type="ECO:0000313" key="16">
    <source>
        <dbReference type="EMBL" id="SGZ06216.1"/>
    </source>
</evidence>
<dbReference type="FunFam" id="1.10.40.90:FF:000001">
    <property type="entry name" value="DNA-directed RNA polymerase subunit beta"/>
    <property type="match status" value="1"/>
</dbReference>
<evidence type="ECO:0000256" key="3">
    <source>
        <dbReference type="ARBA" id="ARBA00009839"/>
    </source>
</evidence>
<dbReference type="Pfam" id="PF05000">
    <property type="entry name" value="RNA_pol_Rpb1_4"/>
    <property type="match status" value="1"/>
</dbReference>
<dbReference type="HAMAP" id="MF_01322">
    <property type="entry name" value="RNApol_bact_RpoC"/>
    <property type="match status" value="1"/>
</dbReference>
<dbReference type="CDD" id="cd01609">
    <property type="entry name" value="RNAP_beta'_N"/>
    <property type="match status" value="1"/>
</dbReference>
<feature type="binding site" evidence="12">
    <location>
        <position position="462"/>
    </location>
    <ligand>
        <name>Mg(2+)</name>
        <dbReference type="ChEBI" id="CHEBI:18420"/>
    </ligand>
</feature>
<dbReference type="Gene3D" id="1.10.40.90">
    <property type="match status" value="1"/>
</dbReference>
<evidence type="ECO:0000256" key="12">
    <source>
        <dbReference type="HAMAP-Rule" id="MF_01322"/>
    </source>
</evidence>
<evidence type="ECO:0000256" key="14">
    <source>
        <dbReference type="SAM" id="Coils"/>
    </source>
</evidence>
<feature type="domain" description="RNA polymerase N-terminal" evidence="15">
    <location>
        <begin position="235"/>
        <end position="514"/>
    </location>
</feature>
<dbReference type="GO" id="GO:0000287">
    <property type="term" value="F:magnesium ion binding"/>
    <property type="evidence" value="ECO:0007669"/>
    <property type="project" value="UniProtKB-UniRule"/>
</dbReference>
<evidence type="ECO:0000256" key="8">
    <source>
        <dbReference type="ARBA" id="ARBA00022833"/>
    </source>
</evidence>
<feature type="binding site" evidence="12">
    <location>
        <position position="925"/>
    </location>
    <ligand>
        <name>Zn(2+)</name>
        <dbReference type="ChEBI" id="CHEBI:29105"/>
        <label>2</label>
    </ligand>
</feature>
<dbReference type="InterPro" id="IPR006592">
    <property type="entry name" value="RNA_pol_N"/>
</dbReference>
<comment type="similarity">
    <text evidence="1 12 13">Belongs to the RNA polymerase beta' chain family.</text>
</comment>
<dbReference type="GO" id="GO:0006351">
    <property type="term" value="P:DNA-templated transcription"/>
    <property type="evidence" value="ECO:0007669"/>
    <property type="project" value="UniProtKB-UniRule"/>
</dbReference>
<comment type="function">
    <text evidence="12 13">DNA-dependent RNA polymerase catalyzes the transcription of DNA into RNA using the four ribonucleoside triphosphates as substrates.</text>
</comment>
<reference evidence="16 17" key="1">
    <citation type="submission" date="2016-11" db="EMBL/GenBank/DDBJ databases">
        <authorList>
            <person name="Jaros S."/>
            <person name="Januszkiewicz K."/>
            <person name="Wedrychowicz H."/>
        </authorList>
    </citation>
    <scope>NUCLEOTIDE SEQUENCE [LARGE SCALE GENOMIC DNA]</scope>
    <source>
        <strain evidence="16">NVI 5450</strain>
    </source>
</reference>
<feature type="binding site" evidence="12">
    <location>
        <position position="464"/>
    </location>
    <ligand>
        <name>Mg(2+)</name>
        <dbReference type="ChEBI" id="CHEBI:18420"/>
    </ligand>
</feature>
<dbReference type="FunFam" id="4.10.860.120:FF:000001">
    <property type="entry name" value="DNA-directed RNA polymerase subunit beta"/>
    <property type="match status" value="1"/>
</dbReference>
<dbReference type="PANTHER" id="PTHR19376">
    <property type="entry name" value="DNA-DIRECTED RNA POLYMERASE"/>
    <property type="match status" value="1"/>
</dbReference>
<dbReference type="GO" id="GO:0008270">
    <property type="term" value="F:zinc ion binding"/>
    <property type="evidence" value="ECO:0007669"/>
    <property type="project" value="UniProtKB-UniRule"/>
</dbReference>
<dbReference type="InterPro" id="IPR007080">
    <property type="entry name" value="RNA_pol_Rpb1_1"/>
</dbReference>
<protein>
    <recommendedName>
        <fullName evidence="12">DNA-directed RNA polymerase subunit beta'</fullName>
        <shortName evidence="12">RNAP subunit beta'</shortName>
        <ecNumber evidence="12">2.7.7.6</ecNumber>
    </recommendedName>
    <alternativeName>
        <fullName evidence="12">RNA polymerase subunit beta'</fullName>
    </alternativeName>
    <alternativeName>
        <fullName evidence="12">Transcriptase subunit beta'</fullName>
    </alternativeName>
</protein>
<dbReference type="Gene3D" id="1.10.132.30">
    <property type="match status" value="1"/>
</dbReference>
<keyword evidence="14" id="KW-0175">Coiled coil</keyword>
<feature type="binding site" evidence="12">
    <location>
        <position position="85"/>
    </location>
    <ligand>
        <name>Zn(2+)</name>
        <dbReference type="ChEBI" id="CHEBI:29105"/>
        <label>1</label>
    </ligand>
</feature>
<dbReference type="FunFam" id="1.10.150.390:FF:000002">
    <property type="entry name" value="DNA-directed RNA polymerase subunit beta"/>
    <property type="match status" value="1"/>
</dbReference>
<dbReference type="EC" id="2.7.7.6" evidence="12"/>
<comment type="similarity">
    <text evidence="3">In the C-terminal section; belongs to the RNA polymerase beta' chain family.</text>
</comment>
<comment type="subunit">
    <text evidence="12">The RNAP catalytic core consists of 2 alpha, 1 beta, 1 beta' and 1 omega subunit. When a sigma factor is associated with the core the holoenzyme is formed, which can initiate transcription.</text>
</comment>
<keyword evidence="7 12" id="KW-0479">Metal-binding</keyword>
<dbReference type="InterPro" id="IPR000722">
    <property type="entry name" value="RNA_pol_asu"/>
</dbReference>
<feature type="binding site" evidence="12">
    <location>
        <position position="88"/>
    </location>
    <ligand>
        <name>Zn(2+)</name>
        <dbReference type="ChEBI" id="CHEBI:29105"/>
        <label>1</label>
    </ligand>
</feature>
<evidence type="ECO:0000313" key="17">
    <source>
        <dbReference type="Proteomes" id="UP000183794"/>
    </source>
</evidence>
<dbReference type="InterPro" id="IPR044893">
    <property type="entry name" value="RNA_pol_Rpb1_clamp_domain"/>
</dbReference>
<keyword evidence="4 12" id="KW-0240">DNA-directed RNA polymerase</keyword>
<dbReference type="InterPro" id="IPR007083">
    <property type="entry name" value="RNA_pol_Rpb1_4"/>
</dbReference>
<feature type="binding site" evidence="12">
    <location>
        <position position="922"/>
    </location>
    <ligand>
        <name>Zn(2+)</name>
        <dbReference type="ChEBI" id="CHEBI:29105"/>
        <label>2</label>
    </ligand>
</feature>